<dbReference type="Proteomes" id="UP000318081">
    <property type="component" value="Chromosome"/>
</dbReference>
<protein>
    <submittedName>
        <fullName evidence="1">Uncharacterized protein</fullName>
    </submittedName>
</protein>
<name>A0ABX5XV24_9BACT</name>
<proteinExistence type="predicted"/>
<organism evidence="1 2">
    <name type="scientific">Stieleria magnilauensis</name>
    <dbReference type="NCBI Taxonomy" id="2527963"/>
    <lineage>
        <taxon>Bacteria</taxon>
        <taxon>Pseudomonadati</taxon>
        <taxon>Planctomycetota</taxon>
        <taxon>Planctomycetia</taxon>
        <taxon>Pirellulales</taxon>
        <taxon>Pirellulaceae</taxon>
        <taxon>Stieleria</taxon>
    </lineage>
</organism>
<accession>A0ABX5XV24</accession>
<evidence type="ECO:0000313" key="2">
    <source>
        <dbReference type="Proteomes" id="UP000318081"/>
    </source>
</evidence>
<gene>
    <name evidence="1" type="ORF">TBK1r_34600</name>
</gene>
<reference evidence="1 2" key="1">
    <citation type="submission" date="2019-02" db="EMBL/GenBank/DDBJ databases">
        <title>Deep-cultivation of Planctomycetes and their phenomic and genomic characterization uncovers novel biology.</title>
        <authorList>
            <person name="Wiegand S."/>
            <person name="Jogler M."/>
            <person name="Boedeker C."/>
            <person name="Pinto D."/>
            <person name="Vollmers J."/>
            <person name="Rivas-Marin E."/>
            <person name="Kohn T."/>
            <person name="Peeters S.H."/>
            <person name="Heuer A."/>
            <person name="Rast P."/>
            <person name="Oberbeckmann S."/>
            <person name="Bunk B."/>
            <person name="Jeske O."/>
            <person name="Meyerdierks A."/>
            <person name="Storesund J.E."/>
            <person name="Kallscheuer N."/>
            <person name="Luecker S."/>
            <person name="Lage O.M."/>
            <person name="Pohl T."/>
            <person name="Merkel B.J."/>
            <person name="Hornburger P."/>
            <person name="Mueller R.-W."/>
            <person name="Bruemmer F."/>
            <person name="Labrenz M."/>
            <person name="Spormann A.M."/>
            <person name="Op den Camp H."/>
            <person name="Overmann J."/>
            <person name="Amann R."/>
            <person name="Jetten M.S.M."/>
            <person name="Mascher T."/>
            <person name="Medema M.H."/>
            <person name="Devos D.P."/>
            <person name="Kaster A.-K."/>
            <person name="Ovreas L."/>
            <person name="Rohde M."/>
            <person name="Galperin M.Y."/>
            <person name="Jogler C."/>
        </authorList>
    </citation>
    <scope>NUCLEOTIDE SEQUENCE [LARGE SCALE GENOMIC DNA]</scope>
    <source>
        <strain evidence="1 2">TBK1r</strain>
    </source>
</reference>
<dbReference type="RefSeq" id="WP_145212854.1">
    <property type="nucleotide sequence ID" value="NZ_CP036432.1"/>
</dbReference>
<dbReference type="EMBL" id="CP036432">
    <property type="protein sequence ID" value="QDV84511.1"/>
    <property type="molecule type" value="Genomic_DNA"/>
</dbReference>
<sequence length="182" mass="20129">MSAGALGTYFYARVGVGLGPGGETWHAVVIDEGLCTGVLPRKVEYREIASQSTQFPVREWSGWLEESGYSIAVIPVELRTKREQLNLIENSAVGLASEYDGYVMSSVPVIADGYEGRHQLIDTGSIIFDQYMFVVGQKAITAKAHYRTGARPRRLVEHFLASFRLNDAEVEHQVSGTETTDR</sequence>
<keyword evidence="2" id="KW-1185">Reference proteome</keyword>
<evidence type="ECO:0000313" key="1">
    <source>
        <dbReference type="EMBL" id="QDV84511.1"/>
    </source>
</evidence>